<accession>A0A0V0H2E9</accession>
<name>A0A0V0H2E9_SOLCH</name>
<dbReference type="AlphaFoldDB" id="A0A0V0H2E9"/>
<reference evidence="1" key="1">
    <citation type="submission" date="2015-12" db="EMBL/GenBank/DDBJ databases">
        <title>Gene expression during late stages of embryo sac development: a critical building block for successful pollen-pistil interactions.</title>
        <authorList>
            <person name="Liu Y."/>
            <person name="Joly V."/>
            <person name="Sabar M."/>
            <person name="Matton D.P."/>
        </authorList>
    </citation>
    <scope>NUCLEOTIDE SEQUENCE</scope>
</reference>
<proteinExistence type="predicted"/>
<protein>
    <submittedName>
        <fullName evidence="1">Putative ovule protein</fullName>
    </submittedName>
</protein>
<feature type="non-terminal residue" evidence="1">
    <location>
        <position position="1"/>
    </location>
</feature>
<dbReference type="EMBL" id="GEDG01026717">
    <property type="protein sequence ID" value="JAP14333.1"/>
    <property type="molecule type" value="Transcribed_RNA"/>
</dbReference>
<sequence length="61" mass="6563">ESTLMTSTSPCSTQITNLPRLAPEKTLACSTLPSENTCLKKSPLLSCTKDCSKPNKPKSFC</sequence>
<organism evidence="1">
    <name type="scientific">Solanum chacoense</name>
    <name type="common">Chaco potato</name>
    <dbReference type="NCBI Taxonomy" id="4108"/>
    <lineage>
        <taxon>Eukaryota</taxon>
        <taxon>Viridiplantae</taxon>
        <taxon>Streptophyta</taxon>
        <taxon>Embryophyta</taxon>
        <taxon>Tracheophyta</taxon>
        <taxon>Spermatophyta</taxon>
        <taxon>Magnoliopsida</taxon>
        <taxon>eudicotyledons</taxon>
        <taxon>Gunneridae</taxon>
        <taxon>Pentapetalae</taxon>
        <taxon>asterids</taxon>
        <taxon>lamiids</taxon>
        <taxon>Solanales</taxon>
        <taxon>Solanaceae</taxon>
        <taxon>Solanoideae</taxon>
        <taxon>Solaneae</taxon>
        <taxon>Solanum</taxon>
    </lineage>
</organism>
<evidence type="ECO:0000313" key="1">
    <source>
        <dbReference type="EMBL" id="JAP14333.1"/>
    </source>
</evidence>